<dbReference type="PANTHER" id="PTHR35836">
    <property type="entry name" value="VCBS REPEAT-CONTAINING PROTEIN"/>
    <property type="match status" value="1"/>
</dbReference>
<accession>A0A6B2L9M4</accession>
<evidence type="ECO:0000256" key="1">
    <source>
        <dbReference type="ARBA" id="ARBA00022729"/>
    </source>
</evidence>
<keyword evidence="1" id="KW-0732">Signal</keyword>
<dbReference type="EMBL" id="GIBP01004519">
    <property type="protein sequence ID" value="NDV33488.1"/>
    <property type="molecule type" value="Transcribed_RNA"/>
</dbReference>
<evidence type="ECO:0008006" key="3">
    <source>
        <dbReference type="Google" id="ProtNLM"/>
    </source>
</evidence>
<dbReference type="InterPro" id="IPR013517">
    <property type="entry name" value="FG-GAP"/>
</dbReference>
<dbReference type="PANTHER" id="PTHR35836:SF1">
    <property type="entry name" value="VCBS REPEAT-CONTAINING PROTEIN"/>
    <property type="match status" value="1"/>
</dbReference>
<protein>
    <recommendedName>
        <fullName evidence="3">VCBS repeat-containing protein</fullName>
    </recommendedName>
</protein>
<dbReference type="SUPFAM" id="SSF69318">
    <property type="entry name" value="Integrin alpha N-terminal domain"/>
    <property type="match status" value="1"/>
</dbReference>
<dbReference type="InterPro" id="IPR028994">
    <property type="entry name" value="Integrin_alpha_N"/>
</dbReference>
<name>A0A6B2L9M4_9EUKA</name>
<organism evidence="2">
    <name type="scientific">Arcella intermedia</name>
    <dbReference type="NCBI Taxonomy" id="1963864"/>
    <lineage>
        <taxon>Eukaryota</taxon>
        <taxon>Amoebozoa</taxon>
        <taxon>Tubulinea</taxon>
        <taxon>Elardia</taxon>
        <taxon>Arcellinida</taxon>
        <taxon>Sphaerothecina</taxon>
        <taxon>Arcellidae</taxon>
        <taxon>Arcella</taxon>
    </lineage>
</organism>
<proteinExistence type="predicted"/>
<dbReference type="Pfam" id="PF13517">
    <property type="entry name" value="FG-GAP_3"/>
    <property type="match status" value="1"/>
</dbReference>
<reference evidence="2" key="1">
    <citation type="journal article" date="2020" name="J. Eukaryot. Microbiol.">
        <title>De novo Sequencing, Assembly and Annotation of the Transcriptome for the Free-Living Testate Amoeba Arcella intermedia.</title>
        <authorList>
            <person name="Ribeiro G.M."/>
            <person name="Porfirio-Sousa A.L."/>
            <person name="Maurer-Alcala X.X."/>
            <person name="Katz L.A."/>
            <person name="Lahr D.J.G."/>
        </authorList>
    </citation>
    <scope>NUCLEOTIDE SEQUENCE</scope>
</reference>
<dbReference type="AlphaFoldDB" id="A0A6B2L9M4"/>
<sequence>MIGSGFLVPTKTSGYINAIDVQSGDVYQVSPYLEEWFYHRVRFMDVDGDGLQDIITSRATKPTFGSGQGELVWLKQPSSNTFDNPWTLTHLYGGPDFLFDLIDVNGDGYYEVAAAEFFGLQLTLTYSTKGNFSDPTTLKQVVIDANLKAGFDVHVLDVNGDGKKDLVATNHLGDGTGAVYAYEVPPNWQEGNWPRHVLASGFPVTEPGYGQAAPGAAIPFYPKTSTTSGRAWIILSGDGSQCAYELRPRSATGWDYSMTTIVNTAATVGQPTVADVNGDGWAEVFLSAYDTGIVYVYTYAP</sequence>
<dbReference type="Gene3D" id="2.130.10.130">
    <property type="entry name" value="Integrin alpha, N-terminal"/>
    <property type="match status" value="2"/>
</dbReference>
<evidence type="ECO:0000313" key="2">
    <source>
        <dbReference type="EMBL" id="NDV33488.1"/>
    </source>
</evidence>